<evidence type="ECO:0008006" key="4">
    <source>
        <dbReference type="Google" id="ProtNLM"/>
    </source>
</evidence>
<dbReference type="AlphaFoldDB" id="A0A409XSY1"/>
<dbReference type="OrthoDB" id="9978173at2759"/>
<dbReference type="STRING" id="93625.A0A409XSY1"/>
<dbReference type="PANTHER" id="PTHR31252:SF11">
    <property type="entry name" value="DUF4419 DOMAIN-CONTAINING PROTEIN"/>
    <property type="match status" value="1"/>
</dbReference>
<comment type="caution">
    <text evidence="2">The sequence shown here is derived from an EMBL/GenBank/DDBJ whole genome shotgun (WGS) entry which is preliminary data.</text>
</comment>
<dbReference type="InterPro" id="IPR025533">
    <property type="entry name" value="DUF4419"/>
</dbReference>
<reference evidence="2 3" key="1">
    <citation type="journal article" date="2018" name="Evol. Lett.">
        <title>Horizontal gene cluster transfer increased hallucinogenic mushroom diversity.</title>
        <authorList>
            <person name="Reynolds H.T."/>
            <person name="Vijayakumar V."/>
            <person name="Gluck-Thaler E."/>
            <person name="Korotkin H.B."/>
            <person name="Matheny P.B."/>
            <person name="Slot J.C."/>
        </authorList>
    </citation>
    <scope>NUCLEOTIDE SEQUENCE [LARGE SCALE GENOMIC DNA]</scope>
    <source>
        <strain evidence="2 3">2631</strain>
    </source>
</reference>
<feature type="non-terminal residue" evidence="2">
    <location>
        <position position="444"/>
    </location>
</feature>
<dbReference type="EMBL" id="NHYD01000563">
    <property type="protein sequence ID" value="PPQ93915.1"/>
    <property type="molecule type" value="Genomic_DNA"/>
</dbReference>
<evidence type="ECO:0000313" key="3">
    <source>
        <dbReference type="Proteomes" id="UP000283269"/>
    </source>
</evidence>
<dbReference type="Pfam" id="PF14388">
    <property type="entry name" value="DUF4419"/>
    <property type="match status" value="1"/>
</dbReference>
<dbReference type="Gene3D" id="1.20.120.1060">
    <property type="match status" value="1"/>
</dbReference>
<evidence type="ECO:0000313" key="2">
    <source>
        <dbReference type="EMBL" id="PPQ93915.1"/>
    </source>
</evidence>
<sequence>MPISFKIAEHDARPVTLGGYGTCKDTDALLASTWGNRASINRYEELLQSSFSGSNFSDLGPQNNGFVDTVIHAYNQHHHLVLRPDDVWIAILGQFNFYVNANAEKLRSKFVAHEGKKKLIVRAVGTRYTVDFGDLAHQMTSLIHNNVVDKDLKDWILPDFTTTSFNDTVVCAVLMMATLKAYFSYGFALCCGIPSVTLEGEKEDWVKLLTRLDKMESFGYEPKAWAALLRPVLRRFVAAFDGEPDIEFWGKVCHLEDGGSGPASISGWITAFCVWDSEGKWQGPNISDMRNVPPPGSPEYYRLVLDGVQYAILDDNAIPVGFCEVDVDLNDNGEHFDCMMVSGHMAARLQGPKRDTLSPSPGWFMFIKHEHPESAPALSDRSPQSHAIARIELEDARIELERAHLAAQEMGKGGEGEEADDNADEDDEDNWVDEDDEAMDVDSA</sequence>
<gene>
    <name evidence="2" type="ORF">CVT25_008005</name>
</gene>
<accession>A0A409XSY1</accession>
<dbReference type="Proteomes" id="UP000283269">
    <property type="component" value="Unassembled WGS sequence"/>
</dbReference>
<dbReference type="PANTHER" id="PTHR31252">
    <property type="entry name" value="DUF4419 DOMAIN-CONTAINING PROTEIN"/>
    <property type="match status" value="1"/>
</dbReference>
<feature type="region of interest" description="Disordered" evidence="1">
    <location>
        <begin position="403"/>
        <end position="444"/>
    </location>
</feature>
<keyword evidence="3" id="KW-1185">Reference proteome</keyword>
<proteinExistence type="predicted"/>
<organism evidence="2 3">
    <name type="scientific">Psilocybe cyanescens</name>
    <dbReference type="NCBI Taxonomy" id="93625"/>
    <lineage>
        <taxon>Eukaryota</taxon>
        <taxon>Fungi</taxon>
        <taxon>Dikarya</taxon>
        <taxon>Basidiomycota</taxon>
        <taxon>Agaricomycotina</taxon>
        <taxon>Agaricomycetes</taxon>
        <taxon>Agaricomycetidae</taxon>
        <taxon>Agaricales</taxon>
        <taxon>Agaricineae</taxon>
        <taxon>Strophariaceae</taxon>
        <taxon>Psilocybe</taxon>
    </lineage>
</organism>
<name>A0A409XSY1_PSICY</name>
<evidence type="ECO:0000256" key="1">
    <source>
        <dbReference type="SAM" id="MobiDB-lite"/>
    </source>
</evidence>
<feature type="compositionally biased region" description="Acidic residues" evidence="1">
    <location>
        <begin position="416"/>
        <end position="444"/>
    </location>
</feature>
<protein>
    <recommendedName>
        <fullName evidence="4">DUF4419 domain-containing protein</fullName>
    </recommendedName>
</protein>
<dbReference type="InParanoid" id="A0A409XSY1"/>